<dbReference type="Proteomes" id="UP000192872">
    <property type="component" value="Unassembled WGS sequence"/>
</dbReference>
<dbReference type="SUPFAM" id="SSF53474">
    <property type="entry name" value="alpha/beta-Hydrolases"/>
    <property type="match status" value="1"/>
</dbReference>
<dbReference type="EMBL" id="LWDL01000007">
    <property type="protein sequence ID" value="OQW53693.1"/>
    <property type="molecule type" value="Genomic_DNA"/>
</dbReference>
<dbReference type="AlphaFoldDB" id="A0A1W9I1W5"/>
<proteinExistence type="predicted"/>
<sequence>MKHIFSAITTFILVTVLFWPMSVAAQELRGVGVVLIHGKGGGQGPLQPLAAALRREGAVVVMPRMSWSSGYRTYASTVNEVAVAVAQAERQGAQKVFLAGHSMGANISLGYVAAGGRAAGVVALAPGHRPLFIAGVSGDSLERARAMVTAGRGRETAEFKDFNQGRTFPIKTAAEAYLSFFDPSGPAAAAAAAQGVRTPVLWVIGSSDRPAIQDQAPYTVGQRVVVDANHQTTPVQGVAQTVAWIKAN</sequence>
<evidence type="ECO:0000313" key="3">
    <source>
        <dbReference type="Proteomes" id="UP000192872"/>
    </source>
</evidence>
<comment type="caution">
    <text evidence="2">The sequence shown here is derived from an EMBL/GenBank/DDBJ whole genome shotgun (WGS) entry which is preliminary data.</text>
</comment>
<dbReference type="InterPro" id="IPR029058">
    <property type="entry name" value="AB_hydrolase_fold"/>
</dbReference>
<evidence type="ECO:0000313" key="2">
    <source>
        <dbReference type="EMBL" id="OQW53693.1"/>
    </source>
</evidence>
<dbReference type="STRING" id="1827387.A4S15_14510"/>
<feature type="domain" description="AB hydrolase-1" evidence="1">
    <location>
        <begin position="33"/>
        <end position="230"/>
    </location>
</feature>
<accession>A0A1W9I1W5</accession>
<reference evidence="2 3" key="1">
    <citation type="journal article" date="2017" name="Water Res.">
        <title>Comammox in drinking water systems.</title>
        <authorList>
            <person name="Wang Y."/>
            <person name="Ma L."/>
            <person name="Mao Y."/>
            <person name="Jiang X."/>
            <person name="Xia Y."/>
            <person name="Yu K."/>
            <person name="Li B."/>
            <person name="Zhang T."/>
        </authorList>
    </citation>
    <scope>NUCLEOTIDE SEQUENCE [LARGE SCALE GENOMIC DNA]</scope>
    <source>
        <strain evidence="2">SG_bin8</strain>
    </source>
</reference>
<gene>
    <name evidence="2" type="ORF">A4S15_14510</name>
</gene>
<name>A0A1W9I1W5_9HYPH</name>
<evidence type="ECO:0000259" key="1">
    <source>
        <dbReference type="Pfam" id="PF12697"/>
    </source>
</evidence>
<dbReference type="InterPro" id="IPR000073">
    <property type="entry name" value="AB_hydrolase_1"/>
</dbReference>
<dbReference type="RefSeq" id="WP_376800635.1">
    <property type="nucleotide sequence ID" value="NZ_DBNB01000005.1"/>
</dbReference>
<dbReference type="Gene3D" id="3.40.50.1820">
    <property type="entry name" value="alpha/beta hydrolase"/>
    <property type="match status" value="1"/>
</dbReference>
<protein>
    <recommendedName>
        <fullName evidence="1">AB hydrolase-1 domain-containing protein</fullName>
    </recommendedName>
</protein>
<dbReference type="Pfam" id="PF12697">
    <property type="entry name" value="Abhydrolase_6"/>
    <property type="match status" value="1"/>
</dbReference>
<organism evidence="2 3">
    <name type="scientific">Candidatus Raskinella chloraquaticus</name>
    <dbReference type="NCBI Taxonomy" id="1951219"/>
    <lineage>
        <taxon>Bacteria</taxon>
        <taxon>Pseudomonadati</taxon>
        <taxon>Pseudomonadota</taxon>
        <taxon>Alphaproteobacteria</taxon>
        <taxon>Hyphomicrobiales</taxon>
        <taxon>Phreatobacteraceae</taxon>
        <taxon>Candidatus Raskinella</taxon>
    </lineage>
</organism>